<evidence type="ECO:0000256" key="1">
    <source>
        <dbReference type="PROSITE-ProRule" id="PRU00285"/>
    </source>
</evidence>
<reference evidence="4 5" key="1">
    <citation type="submission" date="2019-01" db="EMBL/GenBank/DDBJ databases">
        <title>Draft genome sequences of the type strain Streptomyces sioyaensis DSM 40032 and its novel strain, TM32, a thermotolerant antibiotics-producing actinobacterium.</title>
        <authorList>
            <person name="Nakaew N."/>
            <person name="Lumyong S."/>
            <person name="Sloan W.T."/>
            <person name="Sungthong R."/>
        </authorList>
    </citation>
    <scope>NUCLEOTIDE SEQUENCE [LARGE SCALE GENOMIC DNA]</scope>
    <source>
        <strain evidence="4 5">DSM 40032</strain>
    </source>
</reference>
<dbReference type="Pfam" id="PF00011">
    <property type="entry name" value="HSP20"/>
    <property type="match status" value="1"/>
</dbReference>
<dbReference type="AlphaFoldDB" id="A0A4Q1RCH8"/>
<evidence type="ECO:0000259" key="3">
    <source>
        <dbReference type="PROSITE" id="PS01031"/>
    </source>
</evidence>
<evidence type="ECO:0000313" key="5">
    <source>
        <dbReference type="Proteomes" id="UP000289482"/>
    </source>
</evidence>
<dbReference type="RefSeq" id="WP_129243608.1">
    <property type="nucleotide sequence ID" value="NZ_JABZEL010000020.1"/>
</dbReference>
<dbReference type="PROSITE" id="PS01031">
    <property type="entry name" value="SHSP"/>
    <property type="match status" value="1"/>
</dbReference>
<accession>A0A4Q1RCH8</accession>
<dbReference type="InterPro" id="IPR031107">
    <property type="entry name" value="Small_HSP"/>
</dbReference>
<protein>
    <submittedName>
        <fullName evidence="4">Hsp20/alpha crystallin family protein</fullName>
    </submittedName>
</protein>
<evidence type="ECO:0000313" key="4">
    <source>
        <dbReference type="EMBL" id="RXS71582.1"/>
    </source>
</evidence>
<gene>
    <name evidence="4" type="ORF">EST54_00660</name>
</gene>
<feature type="domain" description="SHSP" evidence="3">
    <location>
        <begin position="50"/>
        <end position="160"/>
    </location>
</feature>
<dbReference type="Proteomes" id="UP000289482">
    <property type="component" value="Unassembled WGS sequence"/>
</dbReference>
<keyword evidence="5" id="KW-1185">Reference proteome</keyword>
<proteinExistence type="inferred from homology"/>
<dbReference type="PANTHER" id="PTHR11527">
    <property type="entry name" value="HEAT-SHOCK PROTEIN 20 FAMILY MEMBER"/>
    <property type="match status" value="1"/>
</dbReference>
<dbReference type="GeneID" id="95776512"/>
<dbReference type="InterPro" id="IPR002068">
    <property type="entry name" value="A-crystallin/Hsp20_dom"/>
</dbReference>
<name>A0A4Q1RCH8_9ACTN</name>
<dbReference type="Gene3D" id="2.60.40.790">
    <property type="match status" value="1"/>
</dbReference>
<dbReference type="SUPFAM" id="SSF49764">
    <property type="entry name" value="HSP20-like chaperones"/>
    <property type="match status" value="1"/>
</dbReference>
<dbReference type="CDD" id="cd06464">
    <property type="entry name" value="ACD_sHsps-like"/>
    <property type="match status" value="1"/>
</dbReference>
<dbReference type="InterPro" id="IPR008978">
    <property type="entry name" value="HSP20-like_chaperone"/>
</dbReference>
<dbReference type="EMBL" id="SDIF01000001">
    <property type="protein sequence ID" value="RXS71582.1"/>
    <property type="molecule type" value="Genomic_DNA"/>
</dbReference>
<comment type="caution">
    <text evidence="4">The sequence shown here is derived from an EMBL/GenBank/DDBJ whole genome shotgun (WGS) entry which is preliminary data.</text>
</comment>
<organism evidence="4 5">
    <name type="scientific">Streptomyces sioyaensis</name>
    <dbReference type="NCBI Taxonomy" id="67364"/>
    <lineage>
        <taxon>Bacteria</taxon>
        <taxon>Bacillati</taxon>
        <taxon>Actinomycetota</taxon>
        <taxon>Actinomycetes</taxon>
        <taxon>Kitasatosporales</taxon>
        <taxon>Streptomycetaceae</taxon>
        <taxon>Streptomyces</taxon>
    </lineage>
</organism>
<comment type="similarity">
    <text evidence="1 2">Belongs to the small heat shock protein (HSP20) family.</text>
</comment>
<sequence length="160" mass="17416">MNMPVRHRPGSLLESAVPSLSWGGPITSEIDELFQRMEHLLESAGAAPSLGAGTHWAPLADMHETDDAYIIEAELPGVKRDDIDVEVSGQGLHISGEYKQSEREGVLRRTTRRTGSFEYRALLPADVKAEEVTASLADGVLTVSVPKTQATMPRHIDITT</sequence>
<evidence type="ECO:0000256" key="2">
    <source>
        <dbReference type="RuleBase" id="RU003616"/>
    </source>
</evidence>